<protein>
    <recommendedName>
        <fullName evidence="1">DUF2268 domain-containing protein</fullName>
    </recommendedName>
</protein>
<evidence type="ECO:0000313" key="2">
    <source>
        <dbReference type="EMBL" id="VWX37735.1"/>
    </source>
</evidence>
<evidence type="ECO:0000259" key="1">
    <source>
        <dbReference type="Pfam" id="PF10026"/>
    </source>
</evidence>
<dbReference type="Proteomes" id="UP000439752">
    <property type="component" value="Unassembled WGS sequence"/>
</dbReference>
<dbReference type="PROSITE" id="PS51257">
    <property type="entry name" value="PROKAR_LIPOPROTEIN"/>
    <property type="match status" value="1"/>
</dbReference>
<proteinExistence type="predicted"/>
<reference evidence="2 3" key="1">
    <citation type="submission" date="2019-10" db="EMBL/GenBank/DDBJ databases">
        <authorList>
            <person name="Karimi E."/>
        </authorList>
    </citation>
    <scope>NUCLEOTIDE SEQUENCE [LARGE SCALE GENOMIC DNA]</scope>
    <source>
        <strain evidence="2">Exiguobacterium sp. 9Y</strain>
    </source>
</reference>
<dbReference type="RefSeq" id="WP_159173696.1">
    <property type="nucleotide sequence ID" value="NZ_LR732312.1"/>
</dbReference>
<dbReference type="InterPro" id="IPR018728">
    <property type="entry name" value="DUF2268"/>
</dbReference>
<keyword evidence="3" id="KW-1185">Reference proteome</keyword>
<gene>
    <name evidence="2" type="ORF">EXIGUO9Y_360016</name>
</gene>
<dbReference type="EMBL" id="CABWKQ010000030">
    <property type="protein sequence ID" value="VWX37735.1"/>
    <property type="molecule type" value="Genomic_DNA"/>
</dbReference>
<dbReference type="AlphaFoldDB" id="A0A653IEQ1"/>
<accession>A0A653IEQ1</accession>
<dbReference type="Pfam" id="PF10026">
    <property type="entry name" value="DUF2268"/>
    <property type="match status" value="1"/>
</dbReference>
<name>A0A653IEQ1_9BACL</name>
<organism evidence="2 3">
    <name type="scientific">Exiguobacterium oxidotolerans</name>
    <dbReference type="NCBI Taxonomy" id="223958"/>
    <lineage>
        <taxon>Bacteria</taxon>
        <taxon>Bacillati</taxon>
        <taxon>Bacillota</taxon>
        <taxon>Bacilli</taxon>
        <taxon>Bacillales</taxon>
        <taxon>Bacillales Family XII. Incertae Sedis</taxon>
        <taxon>Exiguobacterium</taxon>
    </lineage>
</organism>
<sequence>MKRLIVSAVLAGLLAGCSGEPEAQKTKPSGITFTQDNKTIKIIPLYDAYQSYVDAALKAPTENGALFEAYVLKENDRIREQEQVSEQLGVYNPLDRPMNNLKHLKENINYLQKHQTTIQQQIKQSLQQASKQLPRQNDLVVLVAPINSDNPVNNKRMGGVTGIALAKNLLVLYIDRDVDQSMLAYTVAHEYHHTVLLEELGISSIADNIISEGKADLFAKGLYPDVNPPWTEPLLDHSFKHVLHEVNSYHAKFSDLQNGNSDLQIPGWSNYAIGNTIMTDFIQKNPDTSVEKWTPLPTGDILEQSGYAKQLTAQ</sequence>
<feature type="domain" description="DUF2268" evidence="1">
    <location>
        <begin position="119"/>
        <end position="302"/>
    </location>
</feature>
<evidence type="ECO:0000313" key="3">
    <source>
        <dbReference type="Proteomes" id="UP000439752"/>
    </source>
</evidence>